<dbReference type="AlphaFoldDB" id="A0A8D8LAP1"/>
<evidence type="ECO:0000313" key="1">
    <source>
        <dbReference type="EMBL" id="CAG6607430.1"/>
    </source>
</evidence>
<reference evidence="1" key="1">
    <citation type="submission" date="2021-05" db="EMBL/GenBank/DDBJ databases">
        <authorList>
            <person name="Alioto T."/>
            <person name="Alioto T."/>
            <person name="Gomez Garrido J."/>
        </authorList>
    </citation>
    <scope>NUCLEOTIDE SEQUENCE</scope>
</reference>
<dbReference type="EMBL" id="HBUF01007944">
    <property type="protein sequence ID" value="CAG6607430.1"/>
    <property type="molecule type" value="Transcribed_RNA"/>
</dbReference>
<organism evidence="1">
    <name type="scientific">Cacopsylla melanoneura</name>
    <dbReference type="NCBI Taxonomy" id="428564"/>
    <lineage>
        <taxon>Eukaryota</taxon>
        <taxon>Metazoa</taxon>
        <taxon>Ecdysozoa</taxon>
        <taxon>Arthropoda</taxon>
        <taxon>Hexapoda</taxon>
        <taxon>Insecta</taxon>
        <taxon>Pterygota</taxon>
        <taxon>Neoptera</taxon>
        <taxon>Paraneoptera</taxon>
        <taxon>Hemiptera</taxon>
        <taxon>Sternorrhyncha</taxon>
        <taxon>Psylloidea</taxon>
        <taxon>Psyllidae</taxon>
        <taxon>Psyllinae</taxon>
        <taxon>Cacopsylla</taxon>
    </lineage>
</organism>
<proteinExistence type="predicted"/>
<protein>
    <submittedName>
        <fullName evidence="1">Uncharacterized protein</fullName>
    </submittedName>
</protein>
<accession>A0A8D8LAP1</accession>
<sequence>MGPQRFSLCFQIWEGAGATLHFFFLLSIISIKISLQCSKFQCSINVNRKCVWQQCNPIFRCKECTIGALIETIEININNWNVDSPSFLKRRCKPTFGGKKSVVQQKFEFV</sequence>
<name>A0A8D8LAP1_9HEMI</name>